<organism evidence="8 9">
    <name type="scientific">Nematostella vectensis</name>
    <name type="common">Starlet sea anemone</name>
    <dbReference type="NCBI Taxonomy" id="45351"/>
    <lineage>
        <taxon>Eukaryota</taxon>
        <taxon>Metazoa</taxon>
        <taxon>Cnidaria</taxon>
        <taxon>Anthozoa</taxon>
        <taxon>Hexacorallia</taxon>
        <taxon>Actiniaria</taxon>
        <taxon>Edwardsiidae</taxon>
        <taxon>Nematostella</taxon>
    </lineage>
</organism>
<dbReference type="InterPro" id="IPR037059">
    <property type="entry name" value="RHD_DNA_bind_dom_sf"/>
</dbReference>
<dbReference type="Pfam" id="PF16179">
    <property type="entry name" value="RHD_dimer"/>
    <property type="match status" value="1"/>
</dbReference>
<keyword evidence="5" id="KW-0804">Transcription</keyword>
<comment type="subcellular location">
    <subcellularLocation>
        <location evidence="1">Nucleus</location>
    </subcellularLocation>
</comment>
<evidence type="ECO:0000256" key="2">
    <source>
        <dbReference type="ARBA" id="ARBA00022553"/>
    </source>
</evidence>
<dbReference type="InParanoid" id="A7S787"/>
<dbReference type="Pfam" id="PF00554">
    <property type="entry name" value="RHD_DNA_bind"/>
    <property type="match status" value="1"/>
</dbReference>
<accession>A7S787</accession>
<evidence type="ECO:0000256" key="3">
    <source>
        <dbReference type="ARBA" id="ARBA00023015"/>
    </source>
</evidence>
<dbReference type="OMA" id="ANAWMEC"/>
<evidence type="ECO:0000256" key="4">
    <source>
        <dbReference type="ARBA" id="ARBA00023125"/>
    </source>
</evidence>
<dbReference type="InterPro" id="IPR014756">
    <property type="entry name" value="Ig_E-set"/>
</dbReference>
<keyword evidence="2" id="KW-0597">Phosphoprotein</keyword>
<dbReference type="InterPro" id="IPR008366">
    <property type="entry name" value="NFAT"/>
</dbReference>
<reference evidence="8 9" key="1">
    <citation type="journal article" date="2007" name="Science">
        <title>Sea anemone genome reveals ancestral eumetazoan gene repertoire and genomic organization.</title>
        <authorList>
            <person name="Putnam N.H."/>
            <person name="Srivastava M."/>
            <person name="Hellsten U."/>
            <person name="Dirks B."/>
            <person name="Chapman J."/>
            <person name="Salamov A."/>
            <person name="Terry A."/>
            <person name="Shapiro H."/>
            <person name="Lindquist E."/>
            <person name="Kapitonov V.V."/>
            <person name="Jurka J."/>
            <person name="Genikhovich G."/>
            <person name="Grigoriev I.V."/>
            <person name="Lucas S.M."/>
            <person name="Steele R.E."/>
            <person name="Finnerty J.R."/>
            <person name="Technau U."/>
            <person name="Martindale M.Q."/>
            <person name="Rokhsar D.S."/>
        </authorList>
    </citation>
    <scope>NUCLEOTIDE SEQUENCE [LARGE SCALE GENOMIC DNA]</scope>
    <source>
        <strain evidence="9">CH2 X CH6</strain>
    </source>
</reference>
<gene>
    <name evidence="8" type="ORF">NEMVEDRAFT_v1g243338</name>
</gene>
<keyword evidence="9" id="KW-1185">Reference proteome</keyword>
<dbReference type="InterPro" id="IPR008967">
    <property type="entry name" value="p53-like_TF_DNA-bd_sf"/>
</dbReference>
<dbReference type="eggNOG" id="ENOG502QSVE">
    <property type="taxonomic scope" value="Eukaryota"/>
</dbReference>
<dbReference type="PANTHER" id="PTHR12533:SF7">
    <property type="entry name" value="NFAT NUCLEAR FACTOR, ISOFORM B"/>
    <property type="match status" value="1"/>
</dbReference>
<keyword evidence="3" id="KW-0805">Transcription regulation</keyword>
<name>A7S787_NEMVE</name>
<dbReference type="STRING" id="45351.A7S787"/>
<dbReference type="Gene3D" id="2.60.40.10">
    <property type="entry name" value="Immunoglobulins"/>
    <property type="match status" value="1"/>
</dbReference>
<dbReference type="HOGENOM" id="CLU_315753_0_0_1"/>
<dbReference type="GO" id="GO:0005667">
    <property type="term" value="C:transcription regulator complex"/>
    <property type="evidence" value="ECO:0000318"/>
    <property type="project" value="GO_Central"/>
</dbReference>
<dbReference type="GO" id="GO:0000978">
    <property type="term" value="F:RNA polymerase II cis-regulatory region sequence-specific DNA binding"/>
    <property type="evidence" value="ECO:0000318"/>
    <property type="project" value="GO_Central"/>
</dbReference>
<feature type="domain" description="RHD" evidence="7">
    <location>
        <begin position="514"/>
        <end position="638"/>
    </location>
</feature>
<evidence type="ECO:0000256" key="1">
    <source>
        <dbReference type="ARBA" id="ARBA00004123"/>
    </source>
</evidence>
<keyword evidence="4" id="KW-0238">DNA-binding</keyword>
<dbReference type="Gene3D" id="2.60.40.340">
    <property type="entry name" value="Rel homology domain (RHD), DNA-binding domain"/>
    <property type="match status" value="1"/>
</dbReference>
<proteinExistence type="predicted"/>
<dbReference type="AlphaFoldDB" id="A7S787"/>
<dbReference type="EMBL" id="DS469591">
    <property type="protein sequence ID" value="EDO40487.1"/>
    <property type="molecule type" value="Genomic_DNA"/>
</dbReference>
<dbReference type="InterPro" id="IPR013783">
    <property type="entry name" value="Ig-like_fold"/>
</dbReference>
<sequence length="925" mass="102455">MHNLQDHQLFRLSACRQSLTLGHSQHQPQARFSYNQQATTAFPNHPQGTCFTQPHAVNFQQQEHAIGYTLPGQLARFPQPVFKELEQAVDFQQQFYQTGTVLQHEVAGFLGRFEMEEQAARFKQQGQAARFIQQEQGARFIQQEQAPRFIQQEQGARFKQQEQGARFIQQEHGTRFIQQEQGARLKQQEQAARLKQQEQGARFKQQEQAPRLKQHYAVQDPTFETFSREHPPSIFHPPILSPPPCADPSMHYHQYDSVEYAISILENMSKHSHPGLKDQCLLSVFEDPNPSNEFPDGLIAEMTSMDKDDFESLLLGTSVAPTTSTSLVPPLDVVCHADNALVSSLMSDCDQAMSPVESAFATSVSTTPTMSPSLFSYSPSSESGYEDDCEQDGGISRQANAWMECDDTPALADLLKNNTAFLPEAKTSQQESTIQRACEELQKLIASTCNSTVQMPATVASVSTQAASPTLPSYTQNGLVSAPLSTTIGLATTSDPMDITRNHLSVPSADKTAICEPKLVLLEEPEENYRARYESEGCRGPIHGSSDNTFPTVKVLGYSGSVWITVHLVTSSGQPHYHSIHGPGSTKVPCKEFLLPGEIPAVQVLVEPDCDMTAILDSLSIRRLRNWEGDKELKKRGIDPRTWKKERKEARLLFQADIPAKDGLPEMKLSCKSRIFQCSSSGATGNPEIWWTSRTEGCVEGGEELGLIGKKFPTGFKVRFSANLPSGKVWEALVDCDKNKSHQGAGVICTPPFFDLNIMSPMRVNLEVLSTSKNAKCSDPVEFTYQPRPHNSAIANVSACLSTPGQDSIAQGGFVTALQGGTTITTLPSCSKLINCTATPMQPCVVPAQTKESDETDWQRIIVQLKELHQKGEITTQNIKDLCVCIQNKDLLLLQAFRSAKNAGTIEECQLKFKQYLSHLLEVCK</sequence>
<keyword evidence="6" id="KW-0539">Nucleus</keyword>
<protein>
    <recommendedName>
        <fullName evidence="7">RHD domain-containing protein</fullName>
    </recommendedName>
</protein>
<dbReference type="Proteomes" id="UP000001593">
    <property type="component" value="Unassembled WGS sequence"/>
</dbReference>
<dbReference type="SUPFAM" id="SSF49417">
    <property type="entry name" value="p53-like transcription factors"/>
    <property type="match status" value="1"/>
</dbReference>
<evidence type="ECO:0000256" key="6">
    <source>
        <dbReference type="ARBA" id="ARBA00023242"/>
    </source>
</evidence>
<evidence type="ECO:0000259" key="7">
    <source>
        <dbReference type="PROSITE" id="PS50254"/>
    </source>
</evidence>
<dbReference type="PROSITE" id="PS50254">
    <property type="entry name" value="REL_2"/>
    <property type="match status" value="1"/>
</dbReference>
<evidence type="ECO:0000256" key="5">
    <source>
        <dbReference type="ARBA" id="ARBA00023163"/>
    </source>
</evidence>
<evidence type="ECO:0000313" key="8">
    <source>
        <dbReference type="EMBL" id="EDO40487.1"/>
    </source>
</evidence>
<dbReference type="InterPro" id="IPR032397">
    <property type="entry name" value="RHD_dimer"/>
</dbReference>
<evidence type="ECO:0000313" key="9">
    <source>
        <dbReference type="Proteomes" id="UP000001593"/>
    </source>
</evidence>
<dbReference type="PANTHER" id="PTHR12533">
    <property type="entry name" value="NFAT"/>
    <property type="match status" value="1"/>
</dbReference>
<dbReference type="GO" id="GO:0005634">
    <property type="term" value="C:nucleus"/>
    <property type="evidence" value="ECO:0000318"/>
    <property type="project" value="GO_Central"/>
</dbReference>
<dbReference type="GO" id="GO:0000981">
    <property type="term" value="F:DNA-binding transcription factor activity, RNA polymerase II-specific"/>
    <property type="evidence" value="ECO:0000318"/>
    <property type="project" value="GO_Central"/>
</dbReference>
<dbReference type="InterPro" id="IPR011539">
    <property type="entry name" value="RHD_DNA_bind_dom"/>
</dbReference>
<dbReference type="SUPFAM" id="SSF81296">
    <property type="entry name" value="E set domains"/>
    <property type="match status" value="1"/>
</dbReference>